<organism evidence="9 10">
    <name type="scientific">Fistulina hepatica ATCC 64428</name>
    <dbReference type="NCBI Taxonomy" id="1128425"/>
    <lineage>
        <taxon>Eukaryota</taxon>
        <taxon>Fungi</taxon>
        <taxon>Dikarya</taxon>
        <taxon>Basidiomycota</taxon>
        <taxon>Agaricomycotina</taxon>
        <taxon>Agaricomycetes</taxon>
        <taxon>Agaricomycetidae</taxon>
        <taxon>Agaricales</taxon>
        <taxon>Fistulinaceae</taxon>
        <taxon>Fistulina</taxon>
    </lineage>
</organism>
<feature type="domain" description="Chitin-binding type-4" evidence="8">
    <location>
        <begin position="10"/>
        <end position="179"/>
    </location>
</feature>
<keyword evidence="4" id="KW-1015">Disulfide bond</keyword>
<dbReference type="InterPro" id="IPR052282">
    <property type="entry name" value="Starch-active_LPMO"/>
</dbReference>
<dbReference type="PANTHER" id="PTHR36575:SF2">
    <property type="entry name" value="CHITIN-BINDING TYPE-4 DOMAIN-CONTAINING PROTEIN-RELATED"/>
    <property type="match status" value="1"/>
</dbReference>
<evidence type="ECO:0000256" key="2">
    <source>
        <dbReference type="ARBA" id="ARBA00022723"/>
    </source>
</evidence>
<feature type="non-terminal residue" evidence="9">
    <location>
        <position position="1"/>
    </location>
</feature>
<dbReference type="EMBL" id="KN881649">
    <property type="protein sequence ID" value="KIY51687.1"/>
    <property type="molecule type" value="Genomic_DNA"/>
</dbReference>
<evidence type="ECO:0000259" key="8">
    <source>
        <dbReference type="Pfam" id="PF03067"/>
    </source>
</evidence>
<protein>
    <recommendedName>
        <fullName evidence="8">Chitin-binding type-4 domain-containing protein</fullName>
    </recommendedName>
</protein>
<dbReference type="Pfam" id="PF03067">
    <property type="entry name" value="LPMO_10"/>
    <property type="match status" value="1"/>
</dbReference>
<evidence type="ECO:0000256" key="3">
    <source>
        <dbReference type="ARBA" id="ARBA00023008"/>
    </source>
</evidence>
<evidence type="ECO:0000256" key="7">
    <source>
        <dbReference type="SAM" id="MobiDB-lite"/>
    </source>
</evidence>
<reference evidence="9 10" key="1">
    <citation type="journal article" date="2015" name="Fungal Genet. Biol.">
        <title>Evolution of novel wood decay mechanisms in Agaricales revealed by the genome sequences of Fistulina hepatica and Cylindrobasidium torrendii.</title>
        <authorList>
            <person name="Floudas D."/>
            <person name="Held B.W."/>
            <person name="Riley R."/>
            <person name="Nagy L.G."/>
            <person name="Koehler G."/>
            <person name="Ransdell A.S."/>
            <person name="Younus H."/>
            <person name="Chow J."/>
            <person name="Chiniquy J."/>
            <person name="Lipzen A."/>
            <person name="Tritt A."/>
            <person name="Sun H."/>
            <person name="Haridas S."/>
            <person name="LaButti K."/>
            <person name="Ohm R.A."/>
            <person name="Kues U."/>
            <person name="Blanchette R.A."/>
            <person name="Grigoriev I.V."/>
            <person name="Minto R.E."/>
            <person name="Hibbett D.S."/>
        </authorList>
    </citation>
    <scope>NUCLEOTIDE SEQUENCE [LARGE SCALE GENOMIC DNA]</scope>
    <source>
        <strain evidence="9 10">ATCC 64428</strain>
    </source>
</reference>
<dbReference type="PANTHER" id="PTHR36575">
    <property type="entry name" value="BINDING PROTEIN, PUTATIVE (AFU_ORTHOLOGUE AFUA_1G14430)-RELATED"/>
    <property type="match status" value="1"/>
</dbReference>
<accession>A0A0D7AJE5</accession>
<feature type="non-terminal residue" evidence="9">
    <location>
        <position position="206"/>
    </location>
</feature>
<keyword evidence="3" id="KW-0186">Copper</keyword>
<sequence length="206" mass="21243">LLLAGRALGHGKISSPPARSATIGSAFEDACGSTLYSLETSDPTGNIQQMLQNIQSGTTLNSSCDLFQCKAYQFADNKANVQSYTAGQVIPIKIDIVAPHTGVANVSVVDTASNSILGGELISFTNYASTSTGVAPNNTAFSVTMPDVSDTCTTAGACVLQWYWFSEEVDQTYEDCIDFTMGSGSSSDSSDAASSAVASATESAAA</sequence>
<evidence type="ECO:0000256" key="4">
    <source>
        <dbReference type="ARBA" id="ARBA00023157"/>
    </source>
</evidence>
<gene>
    <name evidence="9" type="ORF">FISHEDRAFT_9647</name>
</gene>
<evidence type="ECO:0000313" key="10">
    <source>
        <dbReference type="Proteomes" id="UP000054144"/>
    </source>
</evidence>
<evidence type="ECO:0000256" key="5">
    <source>
        <dbReference type="ARBA" id="ARBA00023180"/>
    </source>
</evidence>
<comment type="cofactor">
    <cofactor evidence="1">
        <name>Cu(2+)</name>
        <dbReference type="ChEBI" id="CHEBI:29036"/>
    </cofactor>
</comment>
<feature type="region of interest" description="Disordered" evidence="7">
    <location>
        <begin position="184"/>
        <end position="206"/>
    </location>
</feature>
<dbReference type="GO" id="GO:0046872">
    <property type="term" value="F:metal ion binding"/>
    <property type="evidence" value="ECO:0007669"/>
    <property type="project" value="UniProtKB-KW"/>
</dbReference>
<proteinExistence type="inferred from homology"/>
<evidence type="ECO:0000256" key="6">
    <source>
        <dbReference type="ARBA" id="ARBA00034311"/>
    </source>
</evidence>
<keyword evidence="5" id="KW-0325">Glycoprotein</keyword>
<name>A0A0D7AJE5_9AGAR</name>
<dbReference type="Proteomes" id="UP000054144">
    <property type="component" value="Unassembled WGS sequence"/>
</dbReference>
<dbReference type="Gene3D" id="2.70.50.70">
    <property type="match status" value="1"/>
</dbReference>
<keyword evidence="10" id="KW-1185">Reference proteome</keyword>
<dbReference type="AlphaFoldDB" id="A0A0D7AJE5"/>
<evidence type="ECO:0000313" key="9">
    <source>
        <dbReference type="EMBL" id="KIY51687.1"/>
    </source>
</evidence>
<dbReference type="InterPro" id="IPR004302">
    <property type="entry name" value="Cellulose/chitin-bd_N"/>
</dbReference>
<keyword evidence="2" id="KW-0479">Metal-binding</keyword>
<comment type="similarity">
    <text evidence="6">Belongs to the polysaccharide monooxygenase AA13 family.</text>
</comment>
<dbReference type="OrthoDB" id="120613at2759"/>
<evidence type="ECO:0000256" key="1">
    <source>
        <dbReference type="ARBA" id="ARBA00001973"/>
    </source>
</evidence>